<protein>
    <submittedName>
        <fullName evidence="1">Uncharacterized protein</fullName>
    </submittedName>
</protein>
<keyword evidence="2" id="KW-1185">Reference proteome</keyword>
<accession>A0A1D2M9C1</accession>
<name>A0A1D2M9C1_ORCCI</name>
<dbReference type="AlphaFoldDB" id="A0A1D2M9C1"/>
<evidence type="ECO:0000313" key="1">
    <source>
        <dbReference type="EMBL" id="ODM89575.1"/>
    </source>
</evidence>
<evidence type="ECO:0000313" key="2">
    <source>
        <dbReference type="Proteomes" id="UP000094527"/>
    </source>
</evidence>
<organism evidence="1 2">
    <name type="scientific">Orchesella cincta</name>
    <name type="common">Springtail</name>
    <name type="synonym">Podura cincta</name>
    <dbReference type="NCBI Taxonomy" id="48709"/>
    <lineage>
        <taxon>Eukaryota</taxon>
        <taxon>Metazoa</taxon>
        <taxon>Ecdysozoa</taxon>
        <taxon>Arthropoda</taxon>
        <taxon>Hexapoda</taxon>
        <taxon>Collembola</taxon>
        <taxon>Entomobryomorpha</taxon>
        <taxon>Entomobryoidea</taxon>
        <taxon>Orchesellidae</taxon>
        <taxon>Orchesellinae</taxon>
        <taxon>Orchesella</taxon>
    </lineage>
</organism>
<gene>
    <name evidence="1" type="ORF">Ocin01_17107</name>
</gene>
<sequence>MKSSRMKLSSVLSVLLLGTLFCIFYFETCNCSYVTAPAAVSASLATKSANTTVLVPPSPLSRARRQACHGAEPPGHRCSNDCHCGRERYCSSYGYCHARNRDRRLVFLDNVEMQDYYEEDEFGP</sequence>
<proteinExistence type="predicted"/>
<dbReference type="Proteomes" id="UP000094527">
    <property type="component" value="Unassembled WGS sequence"/>
</dbReference>
<dbReference type="EMBL" id="LJIJ01002526">
    <property type="protein sequence ID" value="ODM89575.1"/>
    <property type="molecule type" value="Genomic_DNA"/>
</dbReference>
<comment type="caution">
    <text evidence="1">The sequence shown here is derived from an EMBL/GenBank/DDBJ whole genome shotgun (WGS) entry which is preliminary data.</text>
</comment>
<reference evidence="1 2" key="1">
    <citation type="journal article" date="2016" name="Genome Biol. Evol.">
        <title>Gene Family Evolution Reflects Adaptation to Soil Environmental Stressors in the Genome of the Collembolan Orchesella cincta.</title>
        <authorList>
            <person name="Faddeeva-Vakhrusheva A."/>
            <person name="Derks M.F."/>
            <person name="Anvar S.Y."/>
            <person name="Agamennone V."/>
            <person name="Suring W."/>
            <person name="Smit S."/>
            <person name="van Straalen N.M."/>
            <person name="Roelofs D."/>
        </authorList>
    </citation>
    <scope>NUCLEOTIDE SEQUENCE [LARGE SCALE GENOMIC DNA]</scope>
    <source>
        <tissue evidence="1">Mixed pool</tissue>
    </source>
</reference>